<evidence type="ECO:0000256" key="4">
    <source>
        <dbReference type="ARBA" id="ARBA00023239"/>
    </source>
</evidence>
<feature type="domain" description="Aminotransferase class I/classII large" evidence="6">
    <location>
        <begin position="66"/>
        <end position="410"/>
    </location>
</feature>
<evidence type="ECO:0000256" key="5">
    <source>
        <dbReference type="ARBA" id="ARBA00037974"/>
    </source>
</evidence>
<keyword evidence="8" id="KW-1185">Reference proteome</keyword>
<gene>
    <name evidence="7" type="ORF">MUN76_07365</name>
</gene>
<dbReference type="Pfam" id="PF00155">
    <property type="entry name" value="Aminotran_1_2"/>
    <property type="match status" value="1"/>
</dbReference>
<dbReference type="InterPro" id="IPR051798">
    <property type="entry name" value="Class-II_PLP-Dep_Aminotrans"/>
</dbReference>
<keyword evidence="3" id="KW-0663">Pyridoxal phosphate</keyword>
<dbReference type="CDD" id="cd00609">
    <property type="entry name" value="AAT_like"/>
    <property type="match status" value="1"/>
</dbReference>
<evidence type="ECO:0000256" key="2">
    <source>
        <dbReference type="ARBA" id="ARBA00012224"/>
    </source>
</evidence>
<proteinExistence type="inferred from homology"/>
<dbReference type="InterPro" id="IPR015421">
    <property type="entry name" value="PyrdxlP-dep_Trfase_major"/>
</dbReference>
<dbReference type="EC" id="4.4.1.13" evidence="2"/>
<dbReference type="RefSeq" id="WP_244688481.1">
    <property type="nucleotide sequence ID" value="NZ_CP095043.1"/>
</dbReference>
<dbReference type="EMBL" id="CP095043">
    <property type="protein sequence ID" value="UOQ61765.1"/>
    <property type="molecule type" value="Genomic_DNA"/>
</dbReference>
<dbReference type="PANTHER" id="PTHR43525:SF2">
    <property type="entry name" value="CYSTATHIONINE BETA-LYASE-RELATED"/>
    <property type="match status" value="1"/>
</dbReference>
<dbReference type="Gene3D" id="3.40.640.10">
    <property type="entry name" value="Type I PLP-dependent aspartate aminotransferase-like (Major domain)"/>
    <property type="match status" value="1"/>
</dbReference>
<reference evidence="7 8" key="1">
    <citation type="submission" date="2022-04" db="EMBL/GenBank/DDBJ databases">
        <title>Leucobacter sp. isolated from rhizosphere of onion.</title>
        <authorList>
            <person name="Won M."/>
            <person name="Lee C.-M."/>
            <person name="Woen H.-Y."/>
            <person name="Kwon S.-W."/>
        </authorList>
    </citation>
    <scope>NUCLEOTIDE SEQUENCE [LARGE SCALE GENOMIC DNA]</scope>
    <source>
        <strain evidence="7 8">H25R-14</strain>
    </source>
</reference>
<sequence length="422" mass="45083">MAADCTDPSGVPFAELDPEILRSQRTSLKWTRFPEDVLPLFVAEMDFTLAPVIQRTLIERVQASDIGYLDGPGPLAHAFADFARTRWGWEVSPSHVHLATDVATGIVEAIRAARPNGGRVALATPTYPSFFEMFQELPVEVVELPLIVEHGARAGSGTTTLPATDAARIPTPGPTVRLDLAAIERAFAEGIDVFLLCNPHNPHGLLHSAEDLAELARLAAAHDVFVVSDEIHAPLTHEGEVFTPFAPLAAAAGALAVITTSASKGWNLAGAKCSVVVAADERANAVLHRLPPETVTRTSILGLHASVAAFTEGRDWLERAIAQIEANGDLLADLVARELPGVHYTRPRAGYLAWLDFRDAGLGDDPGSEILHRARVALNNGKHFGAGGAGHVRLNLACAPDTIREAVRRIAAILPTPQEVSR</sequence>
<keyword evidence="7" id="KW-0032">Aminotransferase</keyword>
<evidence type="ECO:0000256" key="1">
    <source>
        <dbReference type="ARBA" id="ARBA00001933"/>
    </source>
</evidence>
<dbReference type="Proteomes" id="UP000831775">
    <property type="component" value="Chromosome"/>
</dbReference>
<comment type="cofactor">
    <cofactor evidence="1">
        <name>pyridoxal 5'-phosphate</name>
        <dbReference type="ChEBI" id="CHEBI:597326"/>
    </cofactor>
</comment>
<accession>A0ABY4FZS2</accession>
<evidence type="ECO:0000259" key="6">
    <source>
        <dbReference type="Pfam" id="PF00155"/>
    </source>
</evidence>
<dbReference type="SUPFAM" id="SSF53383">
    <property type="entry name" value="PLP-dependent transferases"/>
    <property type="match status" value="1"/>
</dbReference>
<dbReference type="InterPro" id="IPR015422">
    <property type="entry name" value="PyrdxlP-dep_Trfase_small"/>
</dbReference>
<dbReference type="GO" id="GO:0008483">
    <property type="term" value="F:transaminase activity"/>
    <property type="evidence" value="ECO:0007669"/>
    <property type="project" value="UniProtKB-KW"/>
</dbReference>
<keyword evidence="7" id="KW-0808">Transferase</keyword>
<evidence type="ECO:0000256" key="3">
    <source>
        <dbReference type="ARBA" id="ARBA00022898"/>
    </source>
</evidence>
<organism evidence="7 8">
    <name type="scientific">Leucobacter rhizosphaerae</name>
    <dbReference type="NCBI Taxonomy" id="2932245"/>
    <lineage>
        <taxon>Bacteria</taxon>
        <taxon>Bacillati</taxon>
        <taxon>Actinomycetota</taxon>
        <taxon>Actinomycetes</taxon>
        <taxon>Micrococcales</taxon>
        <taxon>Microbacteriaceae</taxon>
        <taxon>Leucobacter</taxon>
    </lineage>
</organism>
<comment type="similarity">
    <text evidence="5">Belongs to the class-II pyridoxal-phosphate-dependent aminotransferase family. MalY/PatB cystathionine beta-lyase subfamily.</text>
</comment>
<dbReference type="InterPro" id="IPR004839">
    <property type="entry name" value="Aminotransferase_I/II_large"/>
</dbReference>
<dbReference type="PANTHER" id="PTHR43525">
    <property type="entry name" value="PROTEIN MALY"/>
    <property type="match status" value="1"/>
</dbReference>
<evidence type="ECO:0000313" key="7">
    <source>
        <dbReference type="EMBL" id="UOQ61765.1"/>
    </source>
</evidence>
<protein>
    <recommendedName>
        <fullName evidence="2">cysteine-S-conjugate beta-lyase</fullName>
        <ecNumber evidence="2">4.4.1.13</ecNumber>
    </recommendedName>
</protein>
<keyword evidence="4" id="KW-0456">Lyase</keyword>
<dbReference type="InterPro" id="IPR015424">
    <property type="entry name" value="PyrdxlP-dep_Trfase"/>
</dbReference>
<name>A0ABY4FZS2_9MICO</name>
<dbReference type="Gene3D" id="3.90.1150.10">
    <property type="entry name" value="Aspartate Aminotransferase, domain 1"/>
    <property type="match status" value="1"/>
</dbReference>
<evidence type="ECO:0000313" key="8">
    <source>
        <dbReference type="Proteomes" id="UP000831775"/>
    </source>
</evidence>